<dbReference type="EMBL" id="JWZT01000607">
    <property type="protein sequence ID" value="KII73912.1"/>
    <property type="molecule type" value="Genomic_DNA"/>
</dbReference>
<keyword evidence="3" id="KW-1185">Reference proteome</keyword>
<dbReference type="AlphaFoldDB" id="A0A0C2NIQ3"/>
<feature type="region of interest" description="Disordered" evidence="1">
    <location>
        <begin position="1"/>
        <end position="37"/>
    </location>
</feature>
<evidence type="ECO:0000313" key="3">
    <source>
        <dbReference type="Proteomes" id="UP000031668"/>
    </source>
</evidence>
<organism evidence="2 3">
    <name type="scientific">Thelohanellus kitauei</name>
    <name type="common">Myxosporean</name>
    <dbReference type="NCBI Taxonomy" id="669202"/>
    <lineage>
        <taxon>Eukaryota</taxon>
        <taxon>Metazoa</taxon>
        <taxon>Cnidaria</taxon>
        <taxon>Myxozoa</taxon>
        <taxon>Myxosporea</taxon>
        <taxon>Bivalvulida</taxon>
        <taxon>Platysporina</taxon>
        <taxon>Myxobolidae</taxon>
        <taxon>Thelohanellus</taxon>
    </lineage>
</organism>
<dbReference type="Proteomes" id="UP000031668">
    <property type="component" value="Unassembled WGS sequence"/>
</dbReference>
<comment type="caution">
    <text evidence="2">The sequence shown here is derived from an EMBL/GenBank/DDBJ whole genome shotgun (WGS) entry which is preliminary data.</text>
</comment>
<accession>A0A0C2NIQ3</accession>
<protein>
    <submittedName>
        <fullName evidence="2">Uncharacterized protein</fullName>
    </submittedName>
</protein>
<evidence type="ECO:0000256" key="1">
    <source>
        <dbReference type="SAM" id="MobiDB-lite"/>
    </source>
</evidence>
<sequence>MAPEEGRIAKRGPILRSRVTPYRPAVHSKASSQGDSGVVAPCLNRIQPIGKCRWKQDAVVQQGSKPLRASSMALNCPEGQQAIKSAEAWADRDMPVVEERPGRPGLCTDLALDSAEGALKPPSDQSGLSTCQTSAEDSNYIVFFHFK</sequence>
<proteinExistence type="predicted"/>
<name>A0A0C2NIQ3_THEKT</name>
<evidence type="ECO:0000313" key="2">
    <source>
        <dbReference type="EMBL" id="KII73912.1"/>
    </source>
</evidence>
<gene>
    <name evidence="2" type="ORF">RF11_15614</name>
</gene>
<reference evidence="2 3" key="1">
    <citation type="journal article" date="2014" name="Genome Biol. Evol.">
        <title>The genome of the myxosporean Thelohanellus kitauei shows adaptations to nutrient acquisition within its fish host.</title>
        <authorList>
            <person name="Yang Y."/>
            <person name="Xiong J."/>
            <person name="Zhou Z."/>
            <person name="Huo F."/>
            <person name="Miao W."/>
            <person name="Ran C."/>
            <person name="Liu Y."/>
            <person name="Zhang J."/>
            <person name="Feng J."/>
            <person name="Wang M."/>
            <person name="Wang M."/>
            <person name="Wang L."/>
            <person name="Yao B."/>
        </authorList>
    </citation>
    <scope>NUCLEOTIDE SEQUENCE [LARGE SCALE GENOMIC DNA]</scope>
    <source>
        <strain evidence="2">Wuqing</strain>
    </source>
</reference>